<dbReference type="Gene3D" id="1.10.1280.10">
    <property type="entry name" value="Di-copper center containing domain from catechol oxidase"/>
    <property type="match status" value="1"/>
</dbReference>
<dbReference type="GO" id="GO:0046872">
    <property type="term" value="F:metal ion binding"/>
    <property type="evidence" value="ECO:0007669"/>
    <property type="project" value="UniProtKB-KW"/>
</dbReference>
<dbReference type="InterPro" id="IPR002227">
    <property type="entry name" value="Tyrosinase_Cu-bd"/>
</dbReference>
<dbReference type="Pfam" id="PF00264">
    <property type="entry name" value="Tyrosinase"/>
    <property type="match status" value="1"/>
</dbReference>
<dbReference type="EMBL" id="JANBOI010000288">
    <property type="protein sequence ID" value="KAJ1731813.1"/>
    <property type="molecule type" value="Genomic_DNA"/>
</dbReference>
<keyword evidence="3" id="KW-0732">Signal</keyword>
<dbReference type="GO" id="GO:0016491">
    <property type="term" value="F:oxidoreductase activity"/>
    <property type="evidence" value="ECO:0007669"/>
    <property type="project" value="InterPro"/>
</dbReference>
<dbReference type="Proteomes" id="UP001143981">
    <property type="component" value="Unassembled WGS sequence"/>
</dbReference>
<feature type="signal peptide" evidence="3">
    <location>
        <begin position="1"/>
        <end position="17"/>
    </location>
</feature>
<protein>
    <recommendedName>
        <fullName evidence="4">Tyrosinase copper-binding domain-containing protein</fullName>
    </recommendedName>
</protein>
<feature type="chain" id="PRO_5040829982" description="Tyrosinase copper-binding domain-containing protein" evidence="3">
    <location>
        <begin position="18"/>
        <end position="429"/>
    </location>
</feature>
<evidence type="ECO:0000256" key="1">
    <source>
        <dbReference type="ARBA" id="ARBA00022723"/>
    </source>
</evidence>
<keyword evidence="2" id="KW-0186">Copper</keyword>
<name>A0A9W8CZ94_9FUNG</name>
<dbReference type="AlphaFoldDB" id="A0A9W8CZ94"/>
<keyword evidence="1" id="KW-0479">Metal-binding</keyword>
<dbReference type="PANTHER" id="PTHR11474">
    <property type="entry name" value="TYROSINASE FAMILY MEMBER"/>
    <property type="match status" value="1"/>
</dbReference>
<evidence type="ECO:0000256" key="2">
    <source>
        <dbReference type="ARBA" id="ARBA00023008"/>
    </source>
</evidence>
<evidence type="ECO:0000259" key="4">
    <source>
        <dbReference type="PROSITE" id="PS00497"/>
    </source>
</evidence>
<evidence type="ECO:0000313" key="5">
    <source>
        <dbReference type="EMBL" id="KAJ1731813.1"/>
    </source>
</evidence>
<evidence type="ECO:0000313" key="6">
    <source>
        <dbReference type="Proteomes" id="UP001143981"/>
    </source>
</evidence>
<dbReference type="InterPro" id="IPR050316">
    <property type="entry name" value="Tyrosinase/Hemocyanin"/>
</dbReference>
<gene>
    <name evidence="5" type="ORF">LPJ61_002348</name>
</gene>
<dbReference type="PANTHER" id="PTHR11474:SF126">
    <property type="entry name" value="TYROSINASE-LIKE PROTEIN TYR-1-RELATED"/>
    <property type="match status" value="1"/>
</dbReference>
<proteinExistence type="predicted"/>
<keyword evidence="6" id="KW-1185">Reference proteome</keyword>
<dbReference type="SUPFAM" id="SSF48056">
    <property type="entry name" value="Di-copper centre-containing domain"/>
    <property type="match status" value="1"/>
</dbReference>
<accession>A0A9W8CZ94</accession>
<reference evidence="5" key="1">
    <citation type="submission" date="2022-07" db="EMBL/GenBank/DDBJ databases">
        <title>Phylogenomic reconstructions and comparative analyses of Kickxellomycotina fungi.</title>
        <authorList>
            <person name="Reynolds N.K."/>
            <person name="Stajich J.E."/>
            <person name="Barry K."/>
            <person name="Grigoriev I.V."/>
            <person name="Crous P."/>
            <person name="Smith M.E."/>
        </authorList>
    </citation>
    <scope>NUCLEOTIDE SEQUENCE</scope>
    <source>
        <strain evidence="5">BCRC 34381</strain>
    </source>
</reference>
<dbReference type="InterPro" id="IPR008922">
    <property type="entry name" value="Di-copper_centre_dom_sf"/>
</dbReference>
<sequence>MRFLAAVLLLALPAALAQNPPKCGAMHERRSAHSLSPAEWQRLGRVVYQLHRQGQFDRFARAHNVVFDEVHGTAAFFPFHRRFVQEFEDLGRRIDPGFTIPYWDTPRDYRDPASSPVLQRDKLGRDGRVSDSCVLDGVQGGWGSLFPGRHCLQRNFNDGDSILPWVPPEMISSYLQSDRALGLFREHIEYGIHGAVHLGLGGDAATPFAPNDLFFFMHHANIDRLWWQWQIGHRSIFDYNGPGPDGDATLDDVIPESRDVNFGGERVWSTMVLGFGSMCYTYDTAPPAPNAYPGARSRATQNNWDMPAFVLSGASNTTEASLEVARIHAAFDTAPGLKDLFPGVAALEPALSRDGAQLGDRGVQLGDRGARCNSNNKDMLEARKLVYPAPLTSAWIEMHGFDSARVKQLYDEGCRLIDMLNNSTYESPY</sequence>
<comment type="caution">
    <text evidence="5">The sequence shown here is derived from an EMBL/GenBank/DDBJ whole genome shotgun (WGS) entry which is preliminary data.</text>
</comment>
<feature type="domain" description="Tyrosinase copper-binding" evidence="4">
    <location>
        <begin position="71"/>
        <end position="88"/>
    </location>
</feature>
<evidence type="ECO:0000256" key="3">
    <source>
        <dbReference type="SAM" id="SignalP"/>
    </source>
</evidence>
<organism evidence="5 6">
    <name type="scientific">Coemansia biformis</name>
    <dbReference type="NCBI Taxonomy" id="1286918"/>
    <lineage>
        <taxon>Eukaryota</taxon>
        <taxon>Fungi</taxon>
        <taxon>Fungi incertae sedis</taxon>
        <taxon>Zoopagomycota</taxon>
        <taxon>Kickxellomycotina</taxon>
        <taxon>Kickxellomycetes</taxon>
        <taxon>Kickxellales</taxon>
        <taxon>Kickxellaceae</taxon>
        <taxon>Coemansia</taxon>
    </lineage>
</organism>
<dbReference type="OrthoDB" id="6132182at2759"/>
<dbReference type="PRINTS" id="PR00092">
    <property type="entry name" value="TYROSINASE"/>
</dbReference>
<dbReference type="PROSITE" id="PS00497">
    <property type="entry name" value="TYROSINASE_1"/>
    <property type="match status" value="1"/>
</dbReference>